<feature type="transmembrane region" description="Helical" evidence="10">
    <location>
        <begin position="72"/>
        <end position="91"/>
    </location>
</feature>
<dbReference type="PANTHER" id="PTHR43829">
    <property type="entry name" value="AQUAPORIN OR AQUAGLYCEROPORIN RELATED"/>
    <property type="match status" value="1"/>
</dbReference>
<evidence type="ECO:0000256" key="2">
    <source>
        <dbReference type="ARBA" id="ARBA00006175"/>
    </source>
</evidence>
<dbReference type="InterPro" id="IPR000425">
    <property type="entry name" value="MIP"/>
</dbReference>
<dbReference type="PANTHER" id="PTHR43829:SF14">
    <property type="entry name" value="AQUAPORIN 3"/>
    <property type="match status" value="1"/>
</dbReference>
<evidence type="ECO:0000256" key="8">
    <source>
        <dbReference type="RuleBase" id="RU000477"/>
    </source>
</evidence>
<evidence type="ECO:0000256" key="9">
    <source>
        <dbReference type="SAM" id="MobiDB-lite"/>
    </source>
</evidence>
<evidence type="ECO:0000256" key="7">
    <source>
        <dbReference type="ARBA" id="ARBA00023136"/>
    </source>
</evidence>
<dbReference type="InterPro" id="IPR050363">
    <property type="entry name" value="MIP/Aquaporin"/>
</dbReference>
<evidence type="ECO:0000256" key="1">
    <source>
        <dbReference type="ARBA" id="ARBA00004141"/>
    </source>
</evidence>
<dbReference type="Gene3D" id="1.20.1080.10">
    <property type="entry name" value="Glycerol uptake facilitator protein"/>
    <property type="match status" value="2"/>
</dbReference>
<reference evidence="11" key="1">
    <citation type="submission" date="2020-11" db="EMBL/GenBank/DDBJ databases">
        <authorList>
            <consortium name="DOE Joint Genome Institute"/>
            <person name="Ahrendt S."/>
            <person name="Riley R."/>
            <person name="Andreopoulos W."/>
            <person name="Labutti K."/>
            <person name="Pangilinan J."/>
            <person name="Ruiz-Duenas F.J."/>
            <person name="Barrasa J.M."/>
            <person name="Sanchez-Garcia M."/>
            <person name="Camarero S."/>
            <person name="Miyauchi S."/>
            <person name="Serrano A."/>
            <person name="Linde D."/>
            <person name="Babiker R."/>
            <person name="Drula E."/>
            <person name="Ayuso-Fernandez I."/>
            <person name="Pacheco R."/>
            <person name="Padilla G."/>
            <person name="Ferreira P."/>
            <person name="Barriuso J."/>
            <person name="Kellner H."/>
            <person name="Castanera R."/>
            <person name="Alfaro M."/>
            <person name="Ramirez L."/>
            <person name="Pisabarro A.G."/>
            <person name="Kuo A."/>
            <person name="Tritt A."/>
            <person name="Lipzen A."/>
            <person name="He G."/>
            <person name="Yan M."/>
            <person name="Ng V."/>
            <person name="Cullen D."/>
            <person name="Martin F."/>
            <person name="Rosso M.-N."/>
            <person name="Henrissat B."/>
            <person name="Hibbett D."/>
            <person name="Martinez A.T."/>
            <person name="Grigoriev I.V."/>
        </authorList>
    </citation>
    <scope>NUCLEOTIDE SEQUENCE</scope>
    <source>
        <strain evidence="11">MF-IS2</strain>
    </source>
</reference>
<protein>
    <submittedName>
        <fullName evidence="11">Aquaporin-like protein</fullName>
    </submittedName>
</protein>
<dbReference type="GO" id="GO:0005886">
    <property type="term" value="C:plasma membrane"/>
    <property type="evidence" value="ECO:0007669"/>
    <property type="project" value="TreeGrafter"/>
</dbReference>
<gene>
    <name evidence="11" type="ORF">P691DRAFT_777996</name>
</gene>
<sequence>MSRTSTVYLGDIRQRHGIFTIWERQRNRREVHWLMECFAEALGVFLYVFPGVGSTLGFILGGISKQQGLSSLFQIGSAYALGILFALGIAAGTSGGHFNPAVTIAFVLFRGFPVRKALRYIPAQIFGGYIACMLVYYQWRPLVNEMVDGLTAAKEEALLFTPNGPPGAFALYLLPGMTLGSVFLNEFVCGVAMNAARDVGGRLWALSIWGTEAAGGRYAAIAALTNIPATIFAVILYEVFLADSDRPVTPQALEHGHLAHGNRRLVQAEERAHNMDTVENGQSTSRNSGKVSIETYEVAPGTRQ</sequence>
<keyword evidence="12" id="KW-1185">Reference proteome</keyword>
<feature type="compositionally biased region" description="Polar residues" evidence="9">
    <location>
        <begin position="277"/>
        <end position="290"/>
    </location>
</feature>
<proteinExistence type="inferred from homology"/>
<comment type="caution">
    <text evidence="11">The sequence shown here is derived from an EMBL/GenBank/DDBJ whole genome shotgun (WGS) entry which is preliminary data.</text>
</comment>
<keyword evidence="5" id="KW-0677">Repeat</keyword>
<dbReference type="GO" id="GO:0015254">
    <property type="term" value="F:glycerol channel activity"/>
    <property type="evidence" value="ECO:0007669"/>
    <property type="project" value="TreeGrafter"/>
</dbReference>
<evidence type="ECO:0000313" key="12">
    <source>
        <dbReference type="Proteomes" id="UP000807342"/>
    </source>
</evidence>
<dbReference type="Pfam" id="PF00230">
    <property type="entry name" value="MIP"/>
    <property type="match status" value="1"/>
</dbReference>
<evidence type="ECO:0000256" key="10">
    <source>
        <dbReference type="SAM" id="Phobius"/>
    </source>
</evidence>
<dbReference type="PROSITE" id="PS00221">
    <property type="entry name" value="MIP"/>
    <property type="match status" value="1"/>
</dbReference>
<comment type="subcellular location">
    <subcellularLocation>
        <location evidence="1">Membrane</location>
        <topology evidence="1">Multi-pass membrane protein</topology>
    </subcellularLocation>
</comment>
<dbReference type="AlphaFoldDB" id="A0A9P5X5D8"/>
<dbReference type="GO" id="GO:0015250">
    <property type="term" value="F:water channel activity"/>
    <property type="evidence" value="ECO:0007669"/>
    <property type="project" value="TreeGrafter"/>
</dbReference>
<dbReference type="Proteomes" id="UP000807342">
    <property type="component" value="Unassembled WGS sequence"/>
</dbReference>
<accession>A0A9P5X5D8</accession>
<evidence type="ECO:0000313" key="11">
    <source>
        <dbReference type="EMBL" id="KAF9444827.1"/>
    </source>
</evidence>
<keyword evidence="3 8" id="KW-0813">Transport</keyword>
<organism evidence="11 12">
    <name type="scientific">Macrolepiota fuliginosa MF-IS2</name>
    <dbReference type="NCBI Taxonomy" id="1400762"/>
    <lineage>
        <taxon>Eukaryota</taxon>
        <taxon>Fungi</taxon>
        <taxon>Dikarya</taxon>
        <taxon>Basidiomycota</taxon>
        <taxon>Agaricomycotina</taxon>
        <taxon>Agaricomycetes</taxon>
        <taxon>Agaricomycetidae</taxon>
        <taxon>Agaricales</taxon>
        <taxon>Agaricineae</taxon>
        <taxon>Agaricaceae</taxon>
        <taxon>Macrolepiota</taxon>
    </lineage>
</organism>
<keyword evidence="7 10" id="KW-0472">Membrane</keyword>
<dbReference type="PRINTS" id="PR00783">
    <property type="entry name" value="MINTRINSICP"/>
</dbReference>
<keyword evidence="4 8" id="KW-0812">Transmembrane</keyword>
<dbReference type="InterPro" id="IPR022357">
    <property type="entry name" value="MIP_CS"/>
</dbReference>
<feature type="transmembrane region" description="Helical" evidence="10">
    <location>
        <begin position="169"/>
        <end position="193"/>
    </location>
</feature>
<evidence type="ECO:0000256" key="3">
    <source>
        <dbReference type="ARBA" id="ARBA00022448"/>
    </source>
</evidence>
<dbReference type="EMBL" id="MU151345">
    <property type="protein sequence ID" value="KAF9444827.1"/>
    <property type="molecule type" value="Genomic_DNA"/>
</dbReference>
<keyword evidence="6 10" id="KW-1133">Transmembrane helix</keyword>
<name>A0A9P5X5D8_9AGAR</name>
<dbReference type="OrthoDB" id="3222at2759"/>
<dbReference type="SUPFAM" id="SSF81338">
    <property type="entry name" value="Aquaporin-like"/>
    <property type="match status" value="1"/>
</dbReference>
<dbReference type="InterPro" id="IPR023271">
    <property type="entry name" value="Aquaporin-like"/>
</dbReference>
<feature type="transmembrane region" description="Helical" evidence="10">
    <location>
        <begin position="41"/>
        <end position="60"/>
    </location>
</feature>
<comment type="similarity">
    <text evidence="2 8">Belongs to the MIP/aquaporin (TC 1.A.8) family.</text>
</comment>
<feature type="transmembrane region" description="Helical" evidence="10">
    <location>
        <begin position="120"/>
        <end position="139"/>
    </location>
</feature>
<evidence type="ECO:0000256" key="4">
    <source>
        <dbReference type="ARBA" id="ARBA00022692"/>
    </source>
</evidence>
<evidence type="ECO:0000256" key="6">
    <source>
        <dbReference type="ARBA" id="ARBA00022989"/>
    </source>
</evidence>
<evidence type="ECO:0000256" key="5">
    <source>
        <dbReference type="ARBA" id="ARBA00022737"/>
    </source>
</evidence>
<feature type="region of interest" description="Disordered" evidence="9">
    <location>
        <begin position="274"/>
        <end position="304"/>
    </location>
</feature>